<dbReference type="GO" id="GO:0005737">
    <property type="term" value="C:cytoplasm"/>
    <property type="evidence" value="ECO:0000318"/>
    <property type="project" value="GO_Central"/>
</dbReference>
<comment type="catalytic activity">
    <reaction evidence="11">
        <text>L-lysyl-[protein] + S-adenosyl-L-methionine = N(6)-methyl-L-lysyl-[protein] + S-adenosyl-L-homocysteine + H(+)</text>
        <dbReference type="Rhea" id="RHEA:51736"/>
        <dbReference type="Rhea" id="RHEA-COMP:9752"/>
        <dbReference type="Rhea" id="RHEA-COMP:13053"/>
        <dbReference type="ChEBI" id="CHEBI:15378"/>
        <dbReference type="ChEBI" id="CHEBI:29969"/>
        <dbReference type="ChEBI" id="CHEBI:57856"/>
        <dbReference type="ChEBI" id="CHEBI:59789"/>
        <dbReference type="ChEBI" id="CHEBI:61929"/>
    </reaction>
</comment>
<evidence type="ECO:0000259" key="18">
    <source>
        <dbReference type="PROSITE" id="PS50865"/>
    </source>
</evidence>
<evidence type="ECO:0000256" key="12">
    <source>
        <dbReference type="ARBA" id="ARBA00093423"/>
    </source>
</evidence>
<evidence type="ECO:0000256" key="10">
    <source>
        <dbReference type="ARBA" id="ARBA00023242"/>
    </source>
</evidence>
<dbReference type="EMBL" id="AHAT01005907">
    <property type="status" value="NOT_ANNOTATED_CDS"/>
    <property type="molecule type" value="Genomic_DNA"/>
</dbReference>
<evidence type="ECO:0000256" key="16">
    <source>
        <dbReference type="SAM" id="MobiDB-lite"/>
    </source>
</evidence>
<comment type="subcellular location">
    <subcellularLocation>
        <location evidence="2">Cytoplasm</location>
    </subcellularLocation>
    <subcellularLocation>
        <location evidence="1">Nucleus</location>
    </subcellularLocation>
</comment>
<dbReference type="Pfam" id="PF01753">
    <property type="entry name" value="zf-MYND"/>
    <property type="match status" value="1"/>
</dbReference>
<dbReference type="GO" id="GO:0042826">
    <property type="term" value="F:histone deacetylase binding"/>
    <property type="evidence" value="ECO:0000318"/>
    <property type="project" value="GO_Central"/>
</dbReference>
<accession>W5MH53</accession>
<evidence type="ECO:0000256" key="9">
    <source>
        <dbReference type="ARBA" id="ARBA00022833"/>
    </source>
</evidence>
<dbReference type="Gene3D" id="2.170.270.10">
    <property type="entry name" value="SET domain"/>
    <property type="match status" value="1"/>
</dbReference>
<feature type="compositionally biased region" description="Basic and acidic residues" evidence="16">
    <location>
        <begin position="325"/>
        <end position="346"/>
    </location>
</feature>
<dbReference type="GO" id="GO:0001947">
    <property type="term" value="P:heart looping"/>
    <property type="evidence" value="ECO:0007669"/>
    <property type="project" value="Ensembl"/>
</dbReference>
<dbReference type="eggNOG" id="KOG2084">
    <property type="taxonomic scope" value="Eukaryota"/>
</dbReference>
<protein>
    <recommendedName>
        <fullName evidence="13">Protein-lysine N-methyltransferase SMYD4</fullName>
    </recommendedName>
    <alternativeName>
        <fullName evidence="14">SET and MYND domain-containing protein 4</fullName>
    </alternativeName>
</protein>
<dbReference type="GeneTree" id="ENSGT00730000111079"/>
<dbReference type="Gene3D" id="1.25.40.10">
    <property type="entry name" value="Tetratricopeptide repeat domain"/>
    <property type="match status" value="2"/>
</dbReference>
<dbReference type="HOGENOM" id="CLU_021727_0_0_1"/>
<sequence length="712" mass="77486">EDAALLSRAARGRSVRKSPDCARLLREQGNGKFKARDYLGALLRYSKGVCQADPGSQELALCLANRSAALFHLAQYQECLRDIRRALSQGYPGHLEPKLLARRAECLSQLERAREEEEECLRDIRRALSQGYPGHLEPKLLARRAECLSQLERAREEEEEGSASAEIRTAGERVMERQAPQAQSGSLTGTLLCASPAVALRFGLGKGRHLLAAADIAPGEVVVQEEAFSCVLIPEEAVRPAVERGAAGTEDWHCHRCLRRALSPVPCQGCSYARYCGEECREQAWEGCHRWECPLGGELLAAGVLAHLALRVALQAGCEEIKRVQDQGRGDEETLDRMSTREKSDQPDVDGSTNSTPVPGCDPSGRYLGSSYLCVHHLLPHTHRHAPSLRFLCAVTVATLCLRLQGAGPLSEKGGGASPRDRSGSQSQSETEDERQGRPLELGMLGAAALRHMLQLRCNAQAITAVRDTGVGDSAVQSSAEVRIATAIFPTLSLLIHSCSPNTSVSFQSNLVTVRTAQAVLAGQELLHCYGPHRSRMAVRERQRLLQEQYFFQCQCAACCQELESECRGHGREVLGVCCMRCHSAVRCEEGYVCSQASCGFVLPRADLSHRLQAVQGLVAGAVSLLETGQPEEAVQQLQEAVSLASAFLSPSHPLQGEAADALARAYATLGRWNQAAAQLRRSVEAVRSHHGEDSVELGHQLFKLAQLHFKG</sequence>
<dbReference type="GO" id="GO:0032259">
    <property type="term" value="P:methylation"/>
    <property type="evidence" value="ECO:0007669"/>
    <property type="project" value="UniProtKB-KW"/>
</dbReference>
<evidence type="ECO:0000259" key="17">
    <source>
        <dbReference type="PROSITE" id="PS50280"/>
    </source>
</evidence>
<dbReference type="GO" id="GO:0007507">
    <property type="term" value="P:heart development"/>
    <property type="evidence" value="ECO:0000318"/>
    <property type="project" value="GO_Central"/>
</dbReference>
<dbReference type="PANTHER" id="PTHR46165:SF2">
    <property type="entry name" value="SET AND MYND DOMAIN-CONTAINING PROTEIN 4"/>
    <property type="match status" value="1"/>
</dbReference>
<dbReference type="STRING" id="7918.ENSLOCP00000007712"/>
<keyword evidence="5" id="KW-0808">Transferase</keyword>
<evidence type="ECO:0000256" key="7">
    <source>
        <dbReference type="ARBA" id="ARBA00022723"/>
    </source>
</evidence>
<reference evidence="19" key="3">
    <citation type="submission" date="2025-09" db="UniProtKB">
        <authorList>
            <consortium name="Ensembl"/>
        </authorList>
    </citation>
    <scope>IDENTIFICATION</scope>
</reference>
<keyword evidence="4" id="KW-0489">Methyltransferase</keyword>
<evidence type="ECO:0000256" key="6">
    <source>
        <dbReference type="ARBA" id="ARBA00022691"/>
    </source>
</evidence>
<dbReference type="OMA" id="FDCTCPA"/>
<evidence type="ECO:0000256" key="5">
    <source>
        <dbReference type="ARBA" id="ARBA00022679"/>
    </source>
</evidence>
<dbReference type="InterPro" id="IPR011990">
    <property type="entry name" value="TPR-like_helical_dom_sf"/>
</dbReference>
<dbReference type="EMBL" id="AHAT01005908">
    <property type="status" value="NOT_ANNOTATED_CDS"/>
    <property type="molecule type" value="Genomic_DNA"/>
</dbReference>
<dbReference type="PANTHER" id="PTHR46165">
    <property type="entry name" value="SET AND MYND DOMAIN-CONTAINING PROTEIN 4"/>
    <property type="match status" value="1"/>
</dbReference>
<dbReference type="FunCoup" id="W5MH53">
    <property type="interactions" value="945"/>
</dbReference>
<evidence type="ECO:0000256" key="1">
    <source>
        <dbReference type="ARBA" id="ARBA00004123"/>
    </source>
</evidence>
<comment type="function">
    <text evidence="12">Protein-lysine N-methyltransferase. Monomethylates PRMT5, modulating its transcriptional activity. May also act as a histone methyltransferase. Plays a critical role in cardiac development. Acts as a key epigenetic regulator of gene expression during cardiac development via its dual activities as a methyltransferase and negative regulator of HDAC1.</text>
</comment>
<dbReference type="GO" id="GO:0005634">
    <property type="term" value="C:nucleus"/>
    <property type="evidence" value="ECO:0000318"/>
    <property type="project" value="GO_Central"/>
</dbReference>
<keyword evidence="6" id="KW-0949">S-adenosyl-L-methionine</keyword>
<proteinExistence type="predicted"/>
<dbReference type="Bgee" id="ENSLOCG00000006387">
    <property type="expression patterns" value="Expressed in ovary and 9 other cell types or tissues"/>
</dbReference>
<dbReference type="SUPFAM" id="SSF48452">
    <property type="entry name" value="TPR-like"/>
    <property type="match status" value="2"/>
</dbReference>
<dbReference type="AlphaFoldDB" id="W5MH53"/>
<dbReference type="SUPFAM" id="SSF82199">
    <property type="entry name" value="SET domain"/>
    <property type="match status" value="1"/>
</dbReference>
<dbReference type="Proteomes" id="UP000018468">
    <property type="component" value="Linkage group LG22"/>
</dbReference>
<feature type="region of interest" description="Disordered" evidence="16">
    <location>
        <begin position="409"/>
        <end position="439"/>
    </location>
</feature>
<evidence type="ECO:0000256" key="2">
    <source>
        <dbReference type="ARBA" id="ARBA00004496"/>
    </source>
</evidence>
<dbReference type="SUPFAM" id="SSF144232">
    <property type="entry name" value="HIT/MYND zinc finger-like"/>
    <property type="match status" value="1"/>
</dbReference>
<name>W5MH53_LEPOC</name>
<dbReference type="PROSITE" id="PS50865">
    <property type="entry name" value="ZF_MYND_2"/>
    <property type="match status" value="1"/>
</dbReference>
<evidence type="ECO:0000256" key="8">
    <source>
        <dbReference type="ARBA" id="ARBA00022771"/>
    </source>
</evidence>
<keyword evidence="20" id="KW-1185">Reference proteome</keyword>
<reference evidence="19" key="2">
    <citation type="submission" date="2025-08" db="UniProtKB">
        <authorList>
            <consortium name="Ensembl"/>
        </authorList>
    </citation>
    <scope>IDENTIFICATION</scope>
</reference>
<dbReference type="InParanoid" id="W5MH53"/>
<feature type="domain" description="SET" evidence="17">
    <location>
        <begin position="196"/>
        <end position="531"/>
    </location>
</feature>
<evidence type="ECO:0000256" key="14">
    <source>
        <dbReference type="ARBA" id="ARBA00093680"/>
    </source>
</evidence>
<dbReference type="Pfam" id="PF00856">
    <property type="entry name" value="SET"/>
    <property type="match status" value="1"/>
</dbReference>
<evidence type="ECO:0000256" key="3">
    <source>
        <dbReference type="ARBA" id="ARBA00022490"/>
    </source>
</evidence>
<evidence type="ECO:0000256" key="15">
    <source>
        <dbReference type="PROSITE-ProRule" id="PRU00134"/>
    </source>
</evidence>
<keyword evidence="9" id="KW-0862">Zinc</keyword>
<dbReference type="EMBL" id="AHAT01005909">
    <property type="status" value="NOT_ANNOTATED_CDS"/>
    <property type="molecule type" value="Genomic_DNA"/>
</dbReference>
<dbReference type="InterPro" id="IPR052097">
    <property type="entry name" value="SET-MYND_domain_protein"/>
</dbReference>
<organism evidence="19 20">
    <name type="scientific">Lepisosteus oculatus</name>
    <name type="common">Spotted gar</name>
    <dbReference type="NCBI Taxonomy" id="7918"/>
    <lineage>
        <taxon>Eukaryota</taxon>
        <taxon>Metazoa</taxon>
        <taxon>Chordata</taxon>
        <taxon>Craniata</taxon>
        <taxon>Vertebrata</taxon>
        <taxon>Euteleostomi</taxon>
        <taxon>Actinopterygii</taxon>
        <taxon>Neopterygii</taxon>
        <taxon>Holostei</taxon>
        <taxon>Semionotiformes</taxon>
        <taxon>Lepisosteidae</taxon>
        <taxon>Lepisosteus</taxon>
    </lineage>
</organism>
<dbReference type="PROSITE" id="PS50280">
    <property type="entry name" value="SET"/>
    <property type="match status" value="1"/>
</dbReference>
<dbReference type="InterPro" id="IPR001214">
    <property type="entry name" value="SET_dom"/>
</dbReference>
<evidence type="ECO:0000313" key="19">
    <source>
        <dbReference type="Ensembl" id="ENSLOCP00000007712.1"/>
    </source>
</evidence>
<keyword evidence="3" id="KW-0963">Cytoplasm</keyword>
<dbReference type="Pfam" id="PF13424">
    <property type="entry name" value="TPR_12"/>
    <property type="match status" value="1"/>
</dbReference>
<dbReference type="GO" id="GO:0008270">
    <property type="term" value="F:zinc ion binding"/>
    <property type="evidence" value="ECO:0007669"/>
    <property type="project" value="UniProtKB-KW"/>
</dbReference>
<keyword evidence="8 15" id="KW-0863">Zinc-finger</keyword>
<dbReference type="GO" id="GO:0004407">
    <property type="term" value="F:histone deacetylase activity"/>
    <property type="evidence" value="ECO:0007669"/>
    <property type="project" value="Ensembl"/>
</dbReference>
<dbReference type="GO" id="GO:0042800">
    <property type="term" value="F:histone H3K4 methyltransferase activity"/>
    <property type="evidence" value="ECO:0007669"/>
    <property type="project" value="Ensembl"/>
</dbReference>
<evidence type="ECO:0000256" key="13">
    <source>
        <dbReference type="ARBA" id="ARBA00093635"/>
    </source>
</evidence>
<dbReference type="InterPro" id="IPR046341">
    <property type="entry name" value="SET_dom_sf"/>
</dbReference>
<reference evidence="20" key="1">
    <citation type="submission" date="2011-12" db="EMBL/GenBank/DDBJ databases">
        <title>The Draft Genome of Lepisosteus oculatus.</title>
        <authorList>
            <consortium name="The Broad Institute Genome Assembly &amp; Analysis Group"/>
            <consortium name="Computational R&amp;D Group"/>
            <consortium name="and Sequencing Platform"/>
            <person name="Di Palma F."/>
            <person name="Alfoldi J."/>
            <person name="Johnson J."/>
            <person name="Berlin A."/>
            <person name="Gnerre S."/>
            <person name="Jaffe D."/>
            <person name="MacCallum I."/>
            <person name="Young S."/>
            <person name="Walker B.J."/>
            <person name="Lander E.S."/>
            <person name="Lindblad-Toh K."/>
        </authorList>
    </citation>
    <scope>NUCLEOTIDE SEQUENCE [LARGE SCALE GENOMIC DNA]</scope>
</reference>
<keyword evidence="7" id="KW-0479">Metal-binding</keyword>
<feature type="domain" description="MYND-type" evidence="18">
    <location>
        <begin position="254"/>
        <end position="293"/>
    </location>
</feature>
<feature type="region of interest" description="Disordered" evidence="16">
    <location>
        <begin position="153"/>
        <end position="182"/>
    </location>
</feature>
<feature type="region of interest" description="Disordered" evidence="16">
    <location>
        <begin position="325"/>
        <end position="361"/>
    </location>
</feature>
<keyword evidence="10" id="KW-0539">Nucleus</keyword>
<dbReference type="Ensembl" id="ENSLOCT00000007721.1">
    <property type="protein sequence ID" value="ENSLOCP00000007712.1"/>
    <property type="gene ID" value="ENSLOCG00000006387.1"/>
</dbReference>
<dbReference type="EMBL" id="AHAT01005910">
    <property type="status" value="NOT_ANNOTATED_CDS"/>
    <property type="molecule type" value="Genomic_DNA"/>
</dbReference>
<evidence type="ECO:0000256" key="4">
    <source>
        <dbReference type="ARBA" id="ARBA00022603"/>
    </source>
</evidence>
<dbReference type="InterPro" id="IPR044421">
    <property type="entry name" value="SMYD4_SET"/>
</dbReference>
<evidence type="ECO:0000256" key="11">
    <source>
        <dbReference type="ARBA" id="ARBA00048985"/>
    </source>
</evidence>
<dbReference type="CDD" id="cd10536">
    <property type="entry name" value="SET_SMYD4"/>
    <property type="match status" value="1"/>
</dbReference>
<evidence type="ECO:0000313" key="20">
    <source>
        <dbReference type="Proteomes" id="UP000018468"/>
    </source>
</evidence>
<dbReference type="InterPro" id="IPR002893">
    <property type="entry name" value="Znf_MYND"/>
</dbReference>